<evidence type="ECO:0000259" key="6">
    <source>
        <dbReference type="Pfam" id="PF03871"/>
    </source>
</evidence>
<dbReference type="Pfam" id="PF03871">
    <property type="entry name" value="RNA_pol_Rpb5_N"/>
    <property type="match status" value="1"/>
</dbReference>
<evidence type="ECO:0008006" key="9">
    <source>
        <dbReference type="Google" id="ProtNLM"/>
    </source>
</evidence>
<organism evidence="7 8">
    <name type="scientific">Anaeramoeba flamelloides</name>
    <dbReference type="NCBI Taxonomy" id="1746091"/>
    <lineage>
        <taxon>Eukaryota</taxon>
        <taxon>Metamonada</taxon>
        <taxon>Anaeramoebidae</taxon>
        <taxon>Anaeramoeba</taxon>
    </lineage>
</organism>
<proteinExistence type="inferred from homology"/>
<keyword evidence="3" id="KW-0539">Nucleus</keyword>
<dbReference type="NCBIfam" id="NF007129">
    <property type="entry name" value="PRK09570.1"/>
    <property type="match status" value="1"/>
</dbReference>
<dbReference type="PANTHER" id="PTHR10535:SF0">
    <property type="entry name" value="DNA-DIRECTED RNA POLYMERASES I, II, AND III SUBUNIT RPABC1"/>
    <property type="match status" value="1"/>
</dbReference>
<dbReference type="InterPro" id="IPR036710">
    <property type="entry name" value="RNA_pol_Rpb5_N_sf"/>
</dbReference>
<dbReference type="InterPro" id="IPR005571">
    <property type="entry name" value="RNA_pol_Rpb5_N"/>
</dbReference>
<dbReference type="InterPro" id="IPR020608">
    <property type="entry name" value="RNA_pol_subH/Rpb5_CS"/>
</dbReference>
<protein>
    <recommendedName>
        <fullName evidence="9">DNA-directed RNA polymerases I, II, and III subunit RPABC1</fullName>
    </recommendedName>
</protein>
<dbReference type="PANTHER" id="PTHR10535">
    <property type="entry name" value="DNA-DIRECTED RNA POLYMERASES I, II, AND III SUBUNIT RPABC1"/>
    <property type="match status" value="1"/>
</dbReference>
<dbReference type="InterPro" id="IPR014381">
    <property type="entry name" value="Arch_Rpo5/euc_Rpb5"/>
</dbReference>
<dbReference type="InterPro" id="IPR035913">
    <property type="entry name" value="RPB5-like_sf"/>
</dbReference>
<comment type="similarity">
    <text evidence="4">Belongs to the archaeal Rpo5/eukaryotic RPB5 RNA polymerase subunit family.</text>
</comment>
<evidence type="ECO:0000313" key="7">
    <source>
        <dbReference type="EMBL" id="KAJ6249005.1"/>
    </source>
</evidence>
<comment type="subcellular location">
    <subcellularLocation>
        <location evidence="1">Nucleus</location>
    </subcellularLocation>
</comment>
<accession>A0ABQ8YWL1</accession>
<dbReference type="Gene3D" id="3.90.940.20">
    <property type="entry name" value="RPB5-like RNA polymerase subunit"/>
    <property type="match status" value="1"/>
</dbReference>
<name>A0ABQ8YWL1_9EUKA</name>
<dbReference type="Gene3D" id="3.40.1340.10">
    <property type="entry name" value="RNA polymerase, Rpb5, N-terminal domain"/>
    <property type="match status" value="1"/>
</dbReference>
<dbReference type="PIRSF" id="PIRSF000747">
    <property type="entry name" value="RPB5"/>
    <property type="match status" value="1"/>
</dbReference>
<evidence type="ECO:0000256" key="4">
    <source>
        <dbReference type="ARBA" id="ARBA00025765"/>
    </source>
</evidence>
<evidence type="ECO:0000256" key="2">
    <source>
        <dbReference type="ARBA" id="ARBA00023163"/>
    </source>
</evidence>
<sequence>MSEDQFPYKLYQINRTILQMLRDRKYIVSKEQLEMKFPEFREQNNDLSRTSLELLATKIDDPSIQILVFFPEDEKVSVEMIRSYVEKMKGESVARAILILQRSLSHYSKKFITKLAPEIIIESFFEFELLVNITEHQLVPKHEVLSEEESKVLLKRYRVKPTQLPRIKVTDPVARYLGLRRGQIVKITRPSETAGRYVCYRFVV</sequence>
<dbReference type="Pfam" id="PF01191">
    <property type="entry name" value="RNA_pol_Rpb5_C"/>
    <property type="match status" value="1"/>
</dbReference>
<evidence type="ECO:0000313" key="8">
    <source>
        <dbReference type="Proteomes" id="UP001150062"/>
    </source>
</evidence>
<gene>
    <name evidence="7" type="ORF">M0813_00164</name>
</gene>
<evidence type="ECO:0000259" key="5">
    <source>
        <dbReference type="Pfam" id="PF01191"/>
    </source>
</evidence>
<evidence type="ECO:0000256" key="3">
    <source>
        <dbReference type="ARBA" id="ARBA00023242"/>
    </source>
</evidence>
<reference evidence="7" key="1">
    <citation type="submission" date="2022-08" db="EMBL/GenBank/DDBJ databases">
        <title>Novel sulfate-reducing endosymbionts in the free-living metamonad Anaeramoeba.</title>
        <authorList>
            <person name="Jerlstrom-Hultqvist J."/>
            <person name="Cepicka I."/>
            <person name="Gallot-Lavallee L."/>
            <person name="Salas-Leiva D."/>
            <person name="Curtis B.A."/>
            <person name="Zahonova K."/>
            <person name="Pipaliya S."/>
            <person name="Dacks J."/>
            <person name="Roger A.J."/>
        </authorList>
    </citation>
    <scope>NUCLEOTIDE SEQUENCE</scope>
    <source>
        <strain evidence="7">Schooner1</strain>
    </source>
</reference>
<feature type="domain" description="RNA polymerase Rpb5 N-terminal" evidence="6">
    <location>
        <begin position="8"/>
        <end position="88"/>
    </location>
</feature>
<keyword evidence="8" id="KW-1185">Reference proteome</keyword>
<dbReference type="SUPFAM" id="SSF55287">
    <property type="entry name" value="RPB5-like RNA polymerase subunit"/>
    <property type="match status" value="1"/>
</dbReference>
<dbReference type="InterPro" id="IPR000783">
    <property type="entry name" value="RNA_pol_subH/Rpb5_C"/>
</dbReference>
<comment type="caution">
    <text evidence="7">The sequence shown here is derived from an EMBL/GenBank/DDBJ whole genome shotgun (WGS) entry which is preliminary data.</text>
</comment>
<keyword evidence="2" id="KW-0804">Transcription</keyword>
<dbReference type="HAMAP" id="MF_00025">
    <property type="entry name" value="RNApol_Rpo5_RPB5"/>
    <property type="match status" value="1"/>
</dbReference>
<dbReference type="EMBL" id="JAOAOG010000103">
    <property type="protein sequence ID" value="KAJ6249005.1"/>
    <property type="molecule type" value="Genomic_DNA"/>
</dbReference>
<evidence type="ECO:0000256" key="1">
    <source>
        <dbReference type="ARBA" id="ARBA00004123"/>
    </source>
</evidence>
<dbReference type="Proteomes" id="UP001150062">
    <property type="component" value="Unassembled WGS sequence"/>
</dbReference>
<dbReference type="PROSITE" id="PS01110">
    <property type="entry name" value="RNA_POL_H_23KD"/>
    <property type="match status" value="1"/>
</dbReference>
<feature type="domain" description="RNA polymerase subunit H/Rpb5 C-terminal" evidence="5">
    <location>
        <begin position="131"/>
        <end position="203"/>
    </location>
</feature>
<dbReference type="SUPFAM" id="SSF53036">
    <property type="entry name" value="Eukaryotic RPB5 N-terminal domain"/>
    <property type="match status" value="1"/>
</dbReference>